<sequence>MCNPPNMSSKHPRTPKHQGRSSRIWTDNPSPSPGSKKKRDESELVEKLRRTQLSNEYGEEDTSSGTPKNTANKLDTSSETPGGIAIDRDMLTELSMRFQNLLEAIGGLRKRPTRGKTWDDVLKEMDSEVREVRGHVEIMEGVLDADLEALRDV</sequence>
<keyword evidence="3" id="KW-1185">Reference proteome</keyword>
<dbReference type="AlphaFoldDB" id="A0AAN9YX63"/>
<feature type="compositionally biased region" description="Basic residues" evidence="1">
    <location>
        <begin position="10"/>
        <end position="20"/>
    </location>
</feature>
<feature type="compositionally biased region" description="Basic and acidic residues" evidence="1">
    <location>
        <begin position="38"/>
        <end position="49"/>
    </location>
</feature>
<accession>A0AAN9YX63</accession>
<name>A0AAN9YX63_9PEZI</name>
<evidence type="ECO:0000256" key="1">
    <source>
        <dbReference type="SAM" id="MobiDB-lite"/>
    </source>
</evidence>
<dbReference type="EMBL" id="JAKJXP020000001">
    <property type="protein sequence ID" value="KAK7757759.1"/>
    <property type="molecule type" value="Genomic_DNA"/>
</dbReference>
<evidence type="ECO:0000313" key="2">
    <source>
        <dbReference type="EMBL" id="KAK7757759.1"/>
    </source>
</evidence>
<feature type="compositionally biased region" description="Polar residues" evidence="1">
    <location>
        <begin position="63"/>
        <end position="80"/>
    </location>
</feature>
<organism evidence="2 3">
    <name type="scientific">Diatrype stigma</name>
    <dbReference type="NCBI Taxonomy" id="117547"/>
    <lineage>
        <taxon>Eukaryota</taxon>
        <taxon>Fungi</taxon>
        <taxon>Dikarya</taxon>
        <taxon>Ascomycota</taxon>
        <taxon>Pezizomycotina</taxon>
        <taxon>Sordariomycetes</taxon>
        <taxon>Xylariomycetidae</taxon>
        <taxon>Xylariales</taxon>
        <taxon>Diatrypaceae</taxon>
        <taxon>Diatrype</taxon>
    </lineage>
</organism>
<dbReference type="Proteomes" id="UP001320420">
    <property type="component" value="Unassembled WGS sequence"/>
</dbReference>
<proteinExistence type="predicted"/>
<evidence type="ECO:0000313" key="3">
    <source>
        <dbReference type="Proteomes" id="UP001320420"/>
    </source>
</evidence>
<gene>
    <name evidence="2" type="ORF">SLS62_000137</name>
</gene>
<feature type="region of interest" description="Disordered" evidence="1">
    <location>
        <begin position="1"/>
        <end position="84"/>
    </location>
</feature>
<protein>
    <submittedName>
        <fullName evidence="2">Uncharacterized protein</fullName>
    </submittedName>
</protein>
<comment type="caution">
    <text evidence="2">The sequence shown here is derived from an EMBL/GenBank/DDBJ whole genome shotgun (WGS) entry which is preliminary data.</text>
</comment>
<reference evidence="2 3" key="1">
    <citation type="submission" date="2024-02" db="EMBL/GenBank/DDBJ databases">
        <title>De novo assembly and annotation of 12 fungi associated with fruit tree decline syndrome in Ontario, Canada.</title>
        <authorList>
            <person name="Sulman M."/>
            <person name="Ellouze W."/>
            <person name="Ilyukhin E."/>
        </authorList>
    </citation>
    <scope>NUCLEOTIDE SEQUENCE [LARGE SCALE GENOMIC DNA]</scope>
    <source>
        <strain evidence="2 3">M11/M66-122</strain>
    </source>
</reference>